<gene>
    <name evidence="2" type="ORF">JDN41_07605</name>
</gene>
<dbReference type="RefSeq" id="WP_155955296.1">
    <property type="nucleotide sequence ID" value="NZ_JAEMUK010000014.1"/>
</dbReference>
<feature type="region of interest" description="Disordered" evidence="1">
    <location>
        <begin position="51"/>
        <end position="82"/>
    </location>
</feature>
<sequence length="160" mass="17798">MKIADLVSALEDLGTIYRHASKDAPKPCISDVLALLQDKQHLSLSELKAAAAENKKSTKPKKPRETKPREPKKAKGFSQEEHLNRLLDAKNEGTLLAAIELLKKSKPTNENLTNLLTAYTGVAVRTGRKKDDLYNAFLRAFNAEQRHEARAEISKTTLPI</sequence>
<dbReference type="AlphaFoldDB" id="A0A8I1GCP4"/>
<dbReference type="Proteomes" id="UP000623250">
    <property type="component" value="Unassembled WGS sequence"/>
</dbReference>
<evidence type="ECO:0000313" key="3">
    <source>
        <dbReference type="Proteomes" id="UP000623250"/>
    </source>
</evidence>
<comment type="caution">
    <text evidence="2">The sequence shown here is derived from an EMBL/GenBank/DDBJ whole genome shotgun (WGS) entry which is preliminary data.</text>
</comment>
<accession>A0A8I1GCP4</accession>
<reference evidence="2 3" key="1">
    <citation type="submission" date="2020-12" db="EMBL/GenBank/DDBJ databases">
        <title>Revised draft genomes of Rhodomicrobium vannielii ATCC 17100 and Rhodomicrobium udaipurense JA643.</title>
        <authorList>
            <person name="Conners E.M."/>
            <person name="Davenport E.J."/>
            <person name="Bose A."/>
        </authorList>
    </citation>
    <scope>NUCLEOTIDE SEQUENCE [LARGE SCALE GENOMIC DNA]</scope>
    <source>
        <strain evidence="2 3">JA643</strain>
    </source>
</reference>
<protein>
    <submittedName>
        <fullName evidence="2">Uncharacterized protein</fullName>
    </submittedName>
</protein>
<organism evidence="2 3">
    <name type="scientific">Rhodomicrobium udaipurense</name>
    <dbReference type="NCBI Taxonomy" id="1202716"/>
    <lineage>
        <taxon>Bacteria</taxon>
        <taxon>Pseudomonadati</taxon>
        <taxon>Pseudomonadota</taxon>
        <taxon>Alphaproteobacteria</taxon>
        <taxon>Hyphomicrobiales</taxon>
        <taxon>Hyphomicrobiaceae</taxon>
        <taxon>Rhodomicrobium</taxon>
    </lineage>
</organism>
<dbReference type="EMBL" id="JAEMUK010000014">
    <property type="protein sequence ID" value="MBJ7543420.1"/>
    <property type="molecule type" value="Genomic_DNA"/>
</dbReference>
<evidence type="ECO:0000256" key="1">
    <source>
        <dbReference type="SAM" id="MobiDB-lite"/>
    </source>
</evidence>
<evidence type="ECO:0000313" key="2">
    <source>
        <dbReference type="EMBL" id="MBJ7543420.1"/>
    </source>
</evidence>
<feature type="compositionally biased region" description="Basic and acidic residues" evidence="1">
    <location>
        <begin position="63"/>
        <end position="82"/>
    </location>
</feature>
<name>A0A8I1GCP4_9HYPH</name>
<keyword evidence="3" id="KW-1185">Reference proteome</keyword>
<proteinExistence type="predicted"/>